<organism evidence="4 5">
    <name type="scientific">Herbihabitans rhizosphaerae</name>
    <dbReference type="NCBI Taxonomy" id="1872711"/>
    <lineage>
        <taxon>Bacteria</taxon>
        <taxon>Bacillati</taxon>
        <taxon>Actinomycetota</taxon>
        <taxon>Actinomycetes</taxon>
        <taxon>Pseudonocardiales</taxon>
        <taxon>Pseudonocardiaceae</taxon>
        <taxon>Herbihabitans</taxon>
    </lineage>
</organism>
<sequence>MTWENKSGGALRAVVAARLSKTRDGTTGDVTQGSDGYDYAVSRGWNVVGEPADMDVSAIQTSPWARPELGYWLRHPEQYEVLVFRDIQRMARRKFDFPNLMQWADLNGVRLICLSLGGDTVDFSTSAGRMIGMAMAEQAVIEGETITRNILRARKFMRTVGRWGAGRTPYPYTTCPHPSGDGGFALELDPEVQPIAWEVVQRVLAGNSDGQDDNSRMAIARDFIKRDIPTPMARRLSKAKAAKRGRPTRWTSATITWILSNPALIGWGTHYGKIIRHTEGDLAGEPVVFCERPLLSRPAEGGGWEPDLDTWYALQERLAETSAPDRRRQKNVSLLLGVVHCGRCGYRLYKSKAAQGPSYRCVSGQRGLSTCTGLGILAEYVEDWVEEKFLSKVGHLSTVVVERTPGRDNRVALAEVDEVLADLRADRAAGLFKGERGTQEYRAMYAGLEAKREALSAGAYEAPVDITRETGISYRHEWEVSDMHARRELLLSAGVRVDVAPAPHRGHRDWESRLTFSMTGAEALHEQGHDDPGAEENWS</sequence>
<dbReference type="InterPro" id="IPR011109">
    <property type="entry name" value="DNA_bind_recombinase_dom"/>
</dbReference>
<dbReference type="GO" id="GO:0003677">
    <property type="term" value="F:DNA binding"/>
    <property type="evidence" value="ECO:0007669"/>
    <property type="project" value="UniProtKB-KW"/>
</dbReference>
<dbReference type="Pfam" id="PF00239">
    <property type="entry name" value="Resolvase"/>
    <property type="match status" value="1"/>
</dbReference>
<dbReference type="Proteomes" id="UP000294257">
    <property type="component" value="Unassembled WGS sequence"/>
</dbReference>
<dbReference type="InterPro" id="IPR050639">
    <property type="entry name" value="SSR_resolvase"/>
</dbReference>
<dbReference type="CDD" id="cd00338">
    <property type="entry name" value="Ser_Recombinase"/>
    <property type="match status" value="1"/>
</dbReference>
<dbReference type="InterPro" id="IPR036162">
    <property type="entry name" value="Resolvase-like_N_sf"/>
</dbReference>
<evidence type="ECO:0000256" key="2">
    <source>
        <dbReference type="ARBA" id="ARBA00023172"/>
    </source>
</evidence>
<gene>
    <name evidence="4" type="ORF">EV193_104335</name>
</gene>
<dbReference type="InterPro" id="IPR025827">
    <property type="entry name" value="Zn_ribbon_recom_dom"/>
</dbReference>
<dbReference type="Pfam" id="PF07508">
    <property type="entry name" value="Recombinase"/>
    <property type="match status" value="1"/>
</dbReference>
<evidence type="ECO:0000256" key="1">
    <source>
        <dbReference type="ARBA" id="ARBA00023125"/>
    </source>
</evidence>
<dbReference type="EMBL" id="SGWQ01000004">
    <property type="protein sequence ID" value="RZS39122.1"/>
    <property type="molecule type" value="Genomic_DNA"/>
</dbReference>
<dbReference type="SUPFAM" id="SSF53041">
    <property type="entry name" value="Resolvase-like"/>
    <property type="match status" value="1"/>
</dbReference>
<dbReference type="OrthoDB" id="4367319at2"/>
<dbReference type="Gene3D" id="3.40.50.1390">
    <property type="entry name" value="Resolvase, N-terminal catalytic domain"/>
    <property type="match status" value="1"/>
</dbReference>
<evidence type="ECO:0000313" key="4">
    <source>
        <dbReference type="EMBL" id="RZS39122.1"/>
    </source>
</evidence>
<dbReference type="AlphaFoldDB" id="A0A4Q7KUG5"/>
<dbReference type="PANTHER" id="PTHR30461">
    <property type="entry name" value="DNA-INVERTASE FROM LAMBDOID PROPHAGE"/>
    <property type="match status" value="1"/>
</dbReference>
<dbReference type="SMART" id="SM00857">
    <property type="entry name" value="Resolvase"/>
    <property type="match status" value="1"/>
</dbReference>
<name>A0A4Q7KUG5_9PSEU</name>
<protein>
    <submittedName>
        <fullName evidence="4">DNA invertase Pin-like site-specific DNA recombinase</fullName>
    </submittedName>
</protein>
<keyword evidence="1" id="KW-0238">DNA-binding</keyword>
<accession>A0A4Q7KUG5</accession>
<evidence type="ECO:0000313" key="5">
    <source>
        <dbReference type="Proteomes" id="UP000294257"/>
    </source>
</evidence>
<feature type="domain" description="Resolvase/invertase-type recombinase catalytic" evidence="3">
    <location>
        <begin position="13"/>
        <end position="163"/>
    </location>
</feature>
<evidence type="ECO:0000259" key="3">
    <source>
        <dbReference type="SMART" id="SM00857"/>
    </source>
</evidence>
<dbReference type="PANTHER" id="PTHR30461:SF2">
    <property type="entry name" value="SERINE RECOMBINASE PINE-RELATED"/>
    <property type="match status" value="1"/>
</dbReference>
<dbReference type="InterPro" id="IPR006119">
    <property type="entry name" value="Resolv_N"/>
</dbReference>
<dbReference type="Pfam" id="PF13408">
    <property type="entry name" value="Zn_ribbon_recom"/>
    <property type="match status" value="1"/>
</dbReference>
<dbReference type="Gene3D" id="3.90.1750.20">
    <property type="entry name" value="Putative Large Serine Recombinase, Chain B, Domain 2"/>
    <property type="match status" value="1"/>
</dbReference>
<comment type="caution">
    <text evidence="4">The sequence shown here is derived from an EMBL/GenBank/DDBJ whole genome shotgun (WGS) entry which is preliminary data.</text>
</comment>
<dbReference type="GO" id="GO:0000150">
    <property type="term" value="F:DNA strand exchange activity"/>
    <property type="evidence" value="ECO:0007669"/>
    <property type="project" value="InterPro"/>
</dbReference>
<keyword evidence="2" id="KW-0233">DNA recombination</keyword>
<dbReference type="InterPro" id="IPR038109">
    <property type="entry name" value="DNA_bind_recomb_sf"/>
</dbReference>
<reference evidence="4 5" key="1">
    <citation type="submission" date="2019-02" db="EMBL/GenBank/DDBJ databases">
        <title>Genomic Encyclopedia of Type Strains, Phase IV (KMG-IV): sequencing the most valuable type-strain genomes for metagenomic binning, comparative biology and taxonomic classification.</title>
        <authorList>
            <person name="Goeker M."/>
        </authorList>
    </citation>
    <scope>NUCLEOTIDE SEQUENCE [LARGE SCALE GENOMIC DNA]</scope>
    <source>
        <strain evidence="4 5">DSM 101727</strain>
    </source>
</reference>
<keyword evidence="5" id="KW-1185">Reference proteome</keyword>
<proteinExistence type="predicted"/>
<dbReference type="RefSeq" id="WP_130344694.1">
    <property type="nucleotide sequence ID" value="NZ_SGWQ01000004.1"/>
</dbReference>